<dbReference type="Pfam" id="PF01729">
    <property type="entry name" value="QRPTase_C"/>
    <property type="match status" value="1"/>
</dbReference>
<feature type="binding site" evidence="13">
    <location>
        <position position="165"/>
    </location>
    <ligand>
        <name>substrate</name>
    </ligand>
</feature>
<dbReference type="InterPro" id="IPR004393">
    <property type="entry name" value="NadC"/>
</dbReference>
<dbReference type="InterPro" id="IPR013785">
    <property type="entry name" value="Aldolase_TIM"/>
</dbReference>
<dbReference type="CDD" id="cd01572">
    <property type="entry name" value="QPRTase"/>
    <property type="match status" value="1"/>
</dbReference>
<keyword evidence="6" id="KW-0662">Pyridine nucleotide biosynthesis</keyword>
<feature type="binding site" evidence="13">
    <location>
        <begin position="274"/>
        <end position="276"/>
    </location>
    <ligand>
        <name>substrate</name>
    </ligand>
</feature>
<dbReference type="UniPathway" id="UPA00253">
    <property type="reaction ID" value="UER00331"/>
</dbReference>
<organism evidence="16 17">
    <name type="scientific">Victivallis lenta</name>
    <dbReference type="NCBI Taxonomy" id="2606640"/>
    <lineage>
        <taxon>Bacteria</taxon>
        <taxon>Pseudomonadati</taxon>
        <taxon>Lentisphaerota</taxon>
        <taxon>Lentisphaeria</taxon>
        <taxon>Victivallales</taxon>
        <taxon>Victivallaceae</taxon>
        <taxon>Victivallis</taxon>
    </lineage>
</organism>
<feature type="binding site" evidence="13">
    <location>
        <position position="230"/>
    </location>
    <ligand>
        <name>substrate</name>
    </ligand>
</feature>
<feature type="binding site" evidence="13">
    <location>
        <begin position="141"/>
        <end position="143"/>
    </location>
    <ligand>
        <name>substrate</name>
    </ligand>
</feature>
<evidence type="ECO:0000256" key="7">
    <source>
        <dbReference type="ARBA" id="ARBA00022676"/>
    </source>
</evidence>
<evidence type="ECO:0000256" key="2">
    <source>
        <dbReference type="ARBA" id="ARBA00004893"/>
    </source>
</evidence>
<reference evidence="16 17" key="1">
    <citation type="submission" date="2019-08" db="EMBL/GenBank/DDBJ databases">
        <title>In-depth cultivation of the pig gut microbiome towards novel bacterial diversity and tailored functional studies.</title>
        <authorList>
            <person name="Wylensek D."/>
            <person name="Hitch T.C.A."/>
            <person name="Clavel T."/>
        </authorList>
    </citation>
    <scope>NUCLEOTIDE SEQUENCE [LARGE SCALE GENOMIC DNA]</scope>
    <source>
        <strain evidence="16 17">BBE-744-WT-12</strain>
    </source>
</reference>
<feature type="binding site" evidence="13">
    <location>
        <begin position="253"/>
        <end position="255"/>
    </location>
    <ligand>
        <name>substrate</name>
    </ligand>
</feature>
<keyword evidence="17" id="KW-1185">Reference proteome</keyword>
<evidence type="ECO:0000256" key="9">
    <source>
        <dbReference type="ARBA" id="ARBA00033102"/>
    </source>
</evidence>
<evidence type="ECO:0000256" key="12">
    <source>
        <dbReference type="PIRNR" id="PIRNR006250"/>
    </source>
</evidence>
<keyword evidence="7 12" id="KW-0328">Glycosyltransferase</keyword>
<dbReference type="RefSeq" id="WP_106053023.1">
    <property type="nucleotide sequence ID" value="NZ_CALXOB010000034.1"/>
</dbReference>
<feature type="domain" description="Quinolinate phosphoribosyl transferase N-terminal" evidence="15">
    <location>
        <begin position="32"/>
        <end position="118"/>
    </location>
</feature>
<dbReference type="EMBL" id="VUNS01000001">
    <property type="protein sequence ID" value="MST95468.1"/>
    <property type="molecule type" value="Genomic_DNA"/>
</dbReference>
<evidence type="ECO:0000256" key="11">
    <source>
        <dbReference type="ARBA" id="ARBA00069173"/>
    </source>
</evidence>
<dbReference type="GO" id="GO:0034213">
    <property type="term" value="P:quinolinate catabolic process"/>
    <property type="evidence" value="ECO:0007669"/>
    <property type="project" value="TreeGrafter"/>
</dbReference>
<dbReference type="GO" id="GO:0009435">
    <property type="term" value="P:NAD+ biosynthetic process"/>
    <property type="evidence" value="ECO:0007669"/>
    <property type="project" value="UniProtKB-UniPathway"/>
</dbReference>
<evidence type="ECO:0000256" key="1">
    <source>
        <dbReference type="ARBA" id="ARBA00003237"/>
    </source>
</evidence>
<name>A0A844FYM1_9BACT</name>
<evidence type="ECO:0000313" key="16">
    <source>
        <dbReference type="EMBL" id="MST95468.1"/>
    </source>
</evidence>
<evidence type="ECO:0000313" key="17">
    <source>
        <dbReference type="Proteomes" id="UP000435649"/>
    </source>
</evidence>
<dbReference type="GO" id="GO:0005737">
    <property type="term" value="C:cytoplasm"/>
    <property type="evidence" value="ECO:0007669"/>
    <property type="project" value="TreeGrafter"/>
</dbReference>
<dbReference type="NCBIfam" id="TIGR00078">
    <property type="entry name" value="nadC"/>
    <property type="match status" value="1"/>
</dbReference>
<comment type="caution">
    <text evidence="16">The sequence shown here is derived from an EMBL/GenBank/DDBJ whole genome shotgun (WGS) entry which is preliminary data.</text>
</comment>
<accession>A0A844FYM1</accession>
<comment type="similarity">
    <text evidence="3 12">Belongs to the NadC/ModD family.</text>
</comment>
<dbReference type="InterPro" id="IPR027277">
    <property type="entry name" value="NadC/ModD"/>
</dbReference>
<dbReference type="GO" id="GO:0004514">
    <property type="term" value="F:nicotinate-nucleotide diphosphorylase (carboxylating) activity"/>
    <property type="evidence" value="ECO:0007669"/>
    <property type="project" value="UniProtKB-EC"/>
</dbReference>
<dbReference type="InterPro" id="IPR037128">
    <property type="entry name" value="Quinolinate_PRibosylTase_N_sf"/>
</dbReference>
<keyword evidence="8 12" id="KW-0808">Transferase</keyword>
<protein>
    <recommendedName>
        <fullName evidence="11">Probable nicotinate-nucleotide pyrophosphorylase [carboxylating]</fullName>
        <ecNumber evidence="5">2.4.2.19</ecNumber>
    </recommendedName>
    <alternativeName>
        <fullName evidence="9">Quinolinate phosphoribosyltransferase [decarboxylating]</fullName>
    </alternativeName>
</protein>
<dbReference type="FunFam" id="3.20.20.70:FF:000030">
    <property type="entry name" value="Nicotinate-nucleotide pyrophosphorylase, carboxylating"/>
    <property type="match status" value="1"/>
</dbReference>
<dbReference type="Proteomes" id="UP000435649">
    <property type="component" value="Unassembled WGS sequence"/>
</dbReference>
<dbReference type="EC" id="2.4.2.19" evidence="5"/>
<comment type="catalytic activity">
    <reaction evidence="10">
        <text>nicotinate beta-D-ribonucleotide + CO2 + diphosphate = quinolinate + 5-phospho-alpha-D-ribose 1-diphosphate + 2 H(+)</text>
        <dbReference type="Rhea" id="RHEA:12733"/>
        <dbReference type="ChEBI" id="CHEBI:15378"/>
        <dbReference type="ChEBI" id="CHEBI:16526"/>
        <dbReference type="ChEBI" id="CHEBI:29959"/>
        <dbReference type="ChEBI" id="CHEBI:33019"/>
        <dbReference type="ChEBI" id="CHEBI:57502"/>
        <dbReference type="ChEBI" id="CHEBI:58017"/>
        <dbReference type="EC" id="2.4.2.19"/>
    </reaction>
</comment>
<dbReference type="Gene3D" id="3.90.1170.20">
    <property type="entry name" value="Quinolinate phosphoribosyl transferase, N-terminal domain"/>
    <property type="match status" value="1"/>
</dbReference>
<evidence type="ECO:0000256" key="10">
    <source>
        <dbReference type="ARBA" id="ARBA00047445"/>
    </source>
</evidence>
<dbReference type="FunFam" id="3.90.1170.20:FF:000001">
    <property type="entry name" value="Nicotinate-nucleotide diphosphorylase (Carboxylating)"/>
    <property type="match status" value="1"/>
</dbReference>
<feature type="binding site" evidence="13">
    <location>
        <position position="108"/>
    </location>
    <ligand>
        <name>substrate</name>
    </ligand>
</feature>
<dbReference type="AlphaFoldDB" id="A0A844FYM1"/>
<dbReference type="Pfam" id="PF02749">
    <property type="entry name" value="QRPTase_N"/>
    <property type="match status" value="1"/>
</dbReference>
<comment type="function">
    <text evidence="1">Involved in the catabolism of quinolinic acid (QA).</text>
</comment>
<dbReference type="PANTHER" id="PTHR32179:SF3">
    <property type="entry name" value="NICOTINATE-NUCLEOTIDE PYROPHOSPHORYLASE [CARBOXYLATING]"/>
    <property type="match status" value="1"/>
</dbReference>
<dbReference type="PANTHER" id="PTHR32179">
    <property type="entry name" value="NICOTINATE-NUCLEOTIDE PYROPHOSPHORYLASE [CARBOXYLATING]"/>
    <property type="match status" value="1"/>
</dbReference>
<feature type="domain" description="Quinolinate phosphoribosyl transferase C-terminal" evidence="14">
    <location>
        <begin position="120"/>
        <end position="289"/>
    </location>
</feature>
<feature type="binding site" evidence="13">
    <location>
        <position position="209"/>
    </location>
    <ligand>
        <name>substrate</name>
    </ligand>
</feature>
<evidence type="ECO:0000256" key="8">
    <source>
        <dbReference type="ARBA" id="ARBA00022679"/>
    </source>
</evidence>
<evidence type="ECO:0000256" key="13">
    <source>
        <dbReference type="PIRSR" id="PIRSR006250-1"/>
    </source>
</evidence>
<dbReference type="InterPro" id="IPR022412">
    <property type="entry name" value="Quinolinate_PRibosylTrfase_N"/>
</dbReference>
<comment type="subunit">
    <text evidence="4">Hexamer formed by 3 homodimers.</text>
</comment>
<evidence type="ECO:0000256" key="3">
    <source>
        <dbReference type="ARBA" id="ARBA00009400"/>
    </source>
</evidence>
<comment type="pathway">
    <text evidence="2">Cofactor biosynthesis; NAD(+) biosynthesis; nicotinate D-ribonucleotide from quinolinate: step 1/1.</text>
</comment>
<dbReference type="InterPro" id="IPR002638">
    <property type="entry name" value="Quinolinate_PRibosylTrfase_C"/>
</dbReference>
<proteinExistence type="inferred from homology"/>
<feature type="binding site" evidence="13">
    <location>
        <position position="175"/>
    </location>
    <ligand>
        <name>substrate</name>
    </ligand>
</feature>
<sequence>MNQEDAVPQIDWGRADLLIELALNEDLDTTGDVTTASVVPEEATATAVLRCKEPKMVLAGIQIAERVFKMVEPRLQFRTMKDDGDTCEYGEVIAEVSGPARGILVAERTALNFLQRLCGVATTASKYAAALEGTGTEILDTRKTTPGYRNLEKYAVAVGGATNHRIGLYDRVMIKDNHRELAAMEGAGGIARSVGRARAKYPELEIEVEADSLDEVREAVEAGAEYIMLDNMSDEMMAEAVRIVAGRSKLEASGGITLERLPRIGRLGVDYVSSGALTHSVKAADISLDIEADK</sequence>
<evidence type="ECO:0000259" key="14">
    <source>
        <dbReference type="Pfam" id="PF01729"/>
    </source>
</evidence>
<evidence type="ECO:0000256" key="5">
    <source>
        <dbReference type="ARBA" id="ARBA00011944"/>
    </source>
</evidence>
<dbReference type="PIRSF" id="PIRSF006250">
    <property type="entry name" value="NadC_ModD"/>
    <property type="match status" value="1"/>
</dbReference>
<dbReference type="InterPro" id="IPR036068">
    <property type="entry name" value="Nicotinate_pribotase-like_C"/>
</dbReference>
<evidence type="ECO:0000256" key="4">
    <source>
        <dbReference type="ARBA" id="ARBA00011218"/>
    </source>
</evidence>
<dbReference type="SUPFAM" id="SSF54675">
    <property type="entry name" value="Nicotinate/Quinolinate PRTase N-terminal domain-like"/>
    <property type="match status" value="1"/>
</dbReference>
<evidence type="ECO:0000259" key="15">
    <source>
        <dbReference type="Pfam" id="PF02749"/>
    </source>
</evidence>
<dbReference type="SUPFAM" id="SSF51690">
    <property type="entry name" value="Nicotinate/Quinolinate PRTase C-terminal domain-like"/>
    <property type="match status" value="1"/>
</dbReference>
<dbReference type="Gene3D" id="3.20.20.70">
    <property type="entry name" value="Aldolase class I"/>
    <property type="match status" value="1"/>
</dbReference>
<gene>
    <name evidence="16" type="primary">nadC</name>
    <name evidence="16" type="ORF">FYJ85_00200</name>
</gene>
<evidence type="ECO:0000256" key="6">
    <source>
        <dbReference type="ARBA" id="ARBA00022642"/>
    </source>
</evidence>